<keyword evidence="3" id="KW-1185">Reference proteome</keyword>
<sequence>MKPWPTRVPGDHQPCSLKECAAAGRDDEGGGEDASAAGSAPMEVAGTEASAAGEPDVDAGDPIYPEPKPPTQWPSPYHELRESNPSLVPLTGEEMDDERRELYATAKEFQRMEEDDAKLREWYPDQN</sequence>
<dbReference type="OrthoDB" id="687234at2759"/>
<dbReference type="AlphaFoldDB" id="A0A835ECK1"/>
<protein>
    <submittedName>
        <fullName evidence="2">Uncharacterized protein</fullName>
    </submittedName>
</protein>
<evidence type="ECO:0000256" key="1">
    <source>
        <dbReference type="SAM" id="MobiDB-lite"/>
    </source>
</evidence>
<dbReference type="EMBL" id="JACEFO010002208">
    <property type="protein sequence ID" value="KAF8673253.1"/>
    <property type="molecule type" value="Genomic_DNA"/>
</dbReference>
<feature type="region of interest" description="Disordered" evidence="1">
    <location>
        <begin position="1"/>
        <end position="96"/>
    </location>
</feature>
<dbReference type="Proteomes" id="UP000636709">
    <property type="component" value="Unassembled WGS sequence"/>
</dbReference>
<comment type="caution">
    <text evidence="2">The sequence shown here is derived from an EMBL/GenBank/DDBJ whole genome shotgun (WGS) entry which is preliminary data.</text>
</comment>
<evidence type="ECO:0000313" key="3">
    <source>
        <dbReference type="Proteomes" id="UP000636709"/>
    </source>
</evidence>
<reference evidence="2" key="1">
    <citation type="submission" date="2020-07" db="EMBL/GenBank/DDBJ databases">
        <title>Genome sequence and genetic diversity analysis of an under-domesticated orphan crop, white fonio (Digitaria exilis).</title>
        <authorList>
            <person name="Bennetzen J.L."/>
            <person name="Chen S."/>
            <person name="Ma X."/>
            <person name="Wang X."/>
            <person name="Yssel A.E.J."/>
            <person name="Chaluvadi S.R."/>
            <person name="Johnson M."/>
            <person name="Gangashetty P."/>
            <person name="Hamidou F."/>
            <person name="Sanogo M.D."/>
            <person name="Zwaenepoel A."/>
            <person name="Wallace J."/>
            <person name="Van De Peer Y."/>
            <person name="Van Deynze A."/>
        </authorList>
    </citation>
    <scope>NUCLEOTIDE SEQUENCE</scope>
    <source>
        <tissue evidence="2">Leaves</tissue>
    </source>
</reference>
<evidence type="ECO:0000313" key="2">
    <source>
        <dbReference type="EMBL" id="KAF8673253.1"/>
    </source>
</evidence>
<name>A0A835ECK1_9POAL</name>
<organism evidence="2 3">
    <name type="scientific">Digitaria exilis</name>
    <dbReference type="NCBI Taxonomy" id="1010633"/>
    <lineage>
        <taxon>Eukaryota</taxon>
        <taxon>Viridiplantae</taxon>
        <taxon>Streptophyta</taxon>
        <taxon>Embryophyta</taxon>
        <taxon>Tracheophyta</taxon>
        <taxon>Spermatophyta</taxon>
        <taxon>Magnoliopsida</taxon>
        <taxon>Liliopsida</taxon>
        <taxon>Poales</taxon>
        <taxon>Poaceae</taxon>
        <taxon>PACMAD clade</taxon>
        <taxon>Panicoideae</taxon>
        <taxon>Panicodae</taxon>
        <taxon>Paniceae</taxon>
        <taxon>Anthephorinae</taxon>
        <taxon>Digitaria</taxon>
    </lineage>
</organism>
<feature type="compositionally biased region" description="Pro residues" evidence="1">
    <location>
        <begin position="64"/>
        <end position="73"/>
    </location>
</feature>
<proteinExistence type="predicted"/>
<accession>A0A835ECK1</accession>
<gene>
    <name evidence="2" type="ORF">HU200_048806</name>
</gene>